<dbReference type="EMBL" id="KZ613783">
    <property type="protein sequence ID" value="PMD62867.1"/>
    <property type="molecule type" value="Genomic_DNA"/>
</dbReference>
<protein>
    <submittedName>
        <fullName evidence="2">Uncharacterized protein</fullName>
    </submittedName>
</protein>
<organism evidence="2 3">
    <name type="scientific">Hyaloscypha bicolor E</name>
    <dbReference type="NCBI Taxonomy" id="1095630"/>
    <lineage>
        <taxon>Eukaryota</taxon>
        <taxon>Fungi</taxon>
        <taxon>Dikarya</taxon>
        <taxon>Ascomycota</taxon>
        <taxon>Pezizomycotina</taxon>
        <taxon>Leotiomycetes</taxon>
        <taxon>Helotiales</taxon>
        <taxon>Hyaloscyphaceae</taxon>
        <taxon>Hyaloscypha</taxon>
        <taxon>Hyaloscypha bicolor</taxon>
    </lineage>
</organism>
<evidence type="ECO:0000313" key="3">
    <source>
        <dbReference type="Proteomes" id="UP000235371"/>
    </source>
</evidence>
<dbReference type="InParanoid" id="A0A2J6TIM6"/>
<reference evidence="2 3" key="1">
    <citation type="submission" date="2016-04" db="EMBL/GenBank/DDBJ databases">
        <title>A degradative enzymes factory behind the ericoid mycorrhizal symbiosis.</title>
        <authorList>
            <consortium name="DOE Joint Genome Institute"/>
            <person name="Martino E."/>
            <person name="Morin E."/>
            <person name="Grelet G."/>
            <person name="Kuo A."/>
            <person name="Kohler A."/>
            <person name="Daghino S."/>
            <person name="Barry K."/>
            <person name="Choi C."/>
            <person name="Cichocki N."/>
            <person name="Clum A."/>
            <person name="Copeland A."/>
            <person name="Hainaut M."/>
            <person name="Haridas S."/>
            <person name="Labutti K."/>
            <person name="Lindquist E."/>
            <person name="Lipzen A."/>
            <person name="Khouja H.-R."/>
            <person name="Murat C."/>
            <person name="Ohm R."/>
            <person name="Olson A."/>
            <person name="Spatafora J."/>
            <person name="Veneault-Fourrey C."/>
            <person name="Henrissat B."/>
            <person name="Grigoriev I."/>
            <person name="Martin F."/>
            <person name="Perotto S."/>
        </authorList>
    </citation>
    <scope>NUCLEOTIDE SEQUENCE [LARGE SCALE GENOMIC DNA]</scope>
    <source>
        <strain evidence="2 3">E</strain>
    </source>
</reference>
<dbReference type="RefSeq" id="XP_024739771.1">
    <property type="nucleotide sequence ID" value="XM_024882839.1"/>
</dbReference>
<name>A0A2J6TIM6_9HELO</name>
<dbReference type="OrthoDB" id="3556862at2759"/>
<gene>
    <name evidence="2" type="ORF">K444DRAFT_627732</name>
</gene>
<feature type="region of interest" description="Disordered" evidence="1">
    <location>
        <begin position="1"/>
        <end position="22"/>
    </location>
</feature>
<keyword evidence="3" id="KW-1185">Reference proteome</keyword>
<proteinExistence type="predicted"/>
<evidence type="ECO:0000256" key="1">
    <source>
        <dbReference type="SAM" id="MobiDB-lite"/>
    </source>
</evidence>
<dbReference type="GeneID" id="36590916"/>
<sequence>MICTGQLSRTPETESSTAKYRNIETSPSSKADLSLLAIRDNLQAKDVSKGKEIKIFLPDSSYTRLDREVLGKYGMTVVDGDFGCQAGFVLADKKALVVVFDMPPDIFPLFWETGRPVAFLCGTPLDKYHYRDSPIYFTTLHDHKGEVVDVPASGPI</sequence>
<evidence type="ECO:0000313" key="2">
    <source>
        <dbReference type="EMBL" id="PMD62867.1"/>
    </source>
</evidence>
<dbReference type="AlphaFoldDB" id="A0A2J6TIM6"/>
<accession>A0A2J6TIM6</accession>
<dbReference type="Proteomes" id="UP000235371">
    <property type="component" value="Unassembled WGS sequence"/>
</dbReference>